<dbReference type="Proteomes" id="UP000483035">
    <property type="component" value="Unassembled WGS sequence"/>
</dbReference>
<proteinExistence type="predicted"/>
<dbReference type="EMBL" id="WUEY01000021">
    <property type="protein sequence ID" value="NEI73769.1"/>
    <property type="molecule type" value="Genomic_DNA"/>
</dbReference>
<dbReference type="PANTHER" id="PTHR43377">
    <property type="entry name" value="BILIVERDIN REDUCTASE A"/>
    <property type="match status" value="1"/>
</dbReference>
<dbReference type="SUPFAM" id="SSF55347">
    <property type="entry name" value="Glyceraldehyde-3-phosphate dehydrogenase-like, C-terminal domain"/>
    <property type="match status" value="1"/>
</dbReference>
<dbReference type="Gene3D" id="3.40.50.720">
    <property type="entry name" value="NAD(P)-binding Rossmann-like Domain"/>
    <property type="match status" value="1"/>
</dbReference>
<evidence type="ECO:0000313" key="4">
    <source>
        <dbReference type="Proteomes" id="UP000483035"/>
    </source>
</evidence>
<dbReference type="SUPFAM" id="SSF51735">
    <property type="entry name" value="NAD(P)-binding Rossmann-fold domains"/>
    <property type="match status" value="1"/>
</dbReference>
<dbReference type="Gene3D" id="3.30.360.10">
    <property type="entry name" value="Dihydrodipicolinate Reductase, domain 2"/>
    <property type="match status" value="1"/>
</dbReference>
<dbReference type="InterPro" id="IPR036291">
    <property type="entry name" value="NAD(P)-bd_dom_sf"/>
</dbReference>
<sequence>MSKPVRLAVIGTGLKAAEYAHSWVRMPEIEFVAAADVSAASRRRFADICAAAGRAPLREFDDFRIMLAQCKRDLDAVYISTPHAFHAEQALAVIEAGLDLFLEKPMVTTVAEAKALIEARSKSGNTVVIAFNGALSPLVRDTHKRAAAGEFGELFSVSASIWEGWSSKYDGQWKQKPELSGGGFMFDTGAHMMNTVCLLVRSDFDRVSAYMNNYAKPVDIACAVAARLENGALVTFNAAGEGPPGCASHMTLFYSKAIVRIDAWGAWREIEIEGKPGLREVAEAAHQENPLKSFLSVRRGEEENPSTVENGLRFARLWDAIKASAARDGESVRISDIG</sequence>
<comment type="caution">
    <text evidence="3">The sequence shown here is derived from an EMBL/GenBank/DDBJ whole genome shotgun (WGS) entry which is preliminary data.</text>
</comment>
<reference evidence="3 4" key="1">
    <citation type="submission" date="2019-12" db="EMBL/GenBank/DDBJ databases">
        <title>Rhizobium genotypes associated with high levels of biological nitrogen fixation by grain legumes in a temperate-maritime cropping system.</title>
        <authorList>
            <person name="Maluk M."/>
            <person name="Francesc Ferrando Molina F."/>
            <person name="Lopez Del Egido L."/>
            <person name="Lafos M."/>
            <person name="Langarica-Fuentes A."/>
            <person name="Gebre Yohannes G."/>
            <person name="Young M.W."/>
            <person name="Martin P."/>
            <person name="Gantlett R."/>
            <person name="Kenicer G."/>
            <person name="Hawes C."/>
            <person name="Begg G.S."/>
            <person name="Quilliam R.S."/>
            <person name="Squire G.R."/>
            <person name="Poole P.S."/>
            <person name="Young P.W."/>
            <person name="Iannetta P.M."/>
            <person name="James E.K."/>
        </authorList>
    </citation>
    <scope>NUCLEOTIDE SEQUENCE [LARGE SCALE GENOMIC DNA]</scope>
    <source>
        <strain evidence="3 4">JHI1118</strain>
    </source>
</reference>
<organism evidence="3 4">
    <name type="scientific">Rhizobium lusitanum</name>
    <dbReference type="NCBI Taxonomy" id="293958"/>
    <lineage>
        <taxon>Bacteria</taxon>
        <taxon>Pseudomonadati</taxon>
        <taxon>Pseudomonadota</taxon>
        <taxon>Alphaproteobacteria</taxon>
        <taxon>Hyphomicrobiales</taxon>
        <taxon>Rhizobiaceae</taxon>
        <taxon>Rhizobium/Agrobacterium group</taxon>
        <taxon>Rhizobium</taxon>
    </lineage>
</organism>
<evidence type="ECO:0000259" key="1">
    <source>
        <dbReference type="Pfam" id="PF01408"/>
    </source>
</evidence>
<dbReference type="InterPro" id="IPR000683">
    <property type="entry name" value="Gfo/Idh/MocA-like_OxRdtase_N"/>
</dbReference>
<dbReference type="InterPro" id="IPR051450">
    <property type="entry name" value="Gfo/Idh/MocA_Oxidoreductases"/>
</dbReference>
<dbReference type="PANTHER" id="PTHR43377:SF1">
    <property type="entry name" value="BILIVERDIN REDUCTASE A"/>
    <property type="match status" value="1"/>
</dbReference>
<dbReference type="AlphaFoldDB" id="A0A6L9UEJ3"/>
<accession>A0A6L9UEJ3</accession>
<name>A0A6L9UEJ3_9HYPH</name>
<protein>
    <submittedName>
        <fullName evidence="3">Gfo/Idh/MocA family oxidoreductase</fullName>
    </submittedName>
</protein>
<dbReference type="InterPro" id="IPR055170">
    <property type="entry name" value="GFO_IDH_MocA-like_dom"/>
</dbReference>
<dbReference type="GO" id="GO:0000166">
    <property type="term" value="F:nucleotide binding"/>
    <property type="evidence" value="ECO:0007669"/>
    <property type="project" value="InterPro"/>
</dbReference>
<gene>
    <name evidence="3" type="ORF">GR212_29885</name>
</gene>
<evidence type="ECO:0000259" key="2">
    <source>
        <dbReference type="Pfam" id="PF22725"/>
    </source>
</evidence>
<dbReference type="RefSeq" id="WP_163992394.1">
    <property type="nucleotide sequence ID" value="NZ_WUEY01000021.1"/>
</dbReference>
<evidence type="ECO:0000313" key="3">
    <source>
        <dbReference type="EMBL" id="NEI73769.1"/>
    </source>
</evidence>
<feature type="domain" description="Gfo/Idh/MocA-like oxidoreductase N-terminal" evidence="1">
    <location>
        <begin position="6"/>
        <end position="130"/>
    </location>
</feature>
<dbReference type="Pfam" id="PF22725">
    <property type="entry name" value="GFO_IDH_MocA_C3"/>
    <property type="match status" value="1"/>
</dbReference>
<dbReference type="Pfam" id="PF01408">
    <property type="entry name" value="GFO_IDH_MocA"/>
    <property type="match status" value="1"/>
</dbReference>
<feature type="domain" description="GFO/IDH/MocA-like oxidoreductase" evidence="2">
    <location>
        <begin position="142"/>
        <end position="257"/>
    </location>
</feature>